<dbReference type="InterPro" id="IPR001453">
    <property type="entry name" value="MoaB/Mog_dom"/>
</dbReference>
<comment type="pathway">
    <text evidence="3 11">Cofactor biosynthesis; molybdopterin biosynthesis.</text>
</comment>
<dbReference type="EMBL" id="VJXR01000003">
    <property type="protein sequence ID" value="TRW47241.1"/>
    <property type="molecule type" value="Genomic_DNA"/>
</dbReference>
<dbReference type="GO" id="GO:0061599">
    <property type="term" value="F:molybdopterin molybdotransferase activity"/>
    <property type="evidence" value="ECO:0007669"/>
    <property type="project" value="UniProtKB-UniRule"/>
</dbReference>
<keyword evidence="5 11" id="KW-0500">Molybdenum</keyword>
<sequence length="421" mass="42796">MITVEQHLDRILAAVAPLPPRALPLAQALGCVLAQDVAATVAVPPFDNSAMDGYAVQAADVTSANETAPVRLQVVGDLPAGSAERPPVAPGTAVRIMTGAPMPPGADAVVPVEATDQVAGPGEGARLPQVVQIRQPAGLGAHVRRAAGDVAPGTVVLRAGTRLRARDLSTAASTGHGTLLVHPPVRVGVLSTGSELVAPGEPLAHGQIPDSNETLVAGMVRESGAVPVVLGAVVDDVAALRARLTENLGRVDAIVTTGGVSAGAYDVVKEVLAPLGEVSFERVAMQPGKPQGFGVLARPDGGPGVPMFCLPGNPVSVFVSFQVFVHPALQRMRALVADAGPRPTTDAVAATGWRCPAGRRQFMPVAVEEVRDGELRVRPATAGGSGSHLVASLARADALAVVDADVEAVAEGDVVRVMMVP</sequence>
<proteinExistence type="inferred from homology"/>
<dbReference type="NCBIfam" id="NF045515">
    <property type="entry name" value="Glp_gephyrin"/>
    <property type="match status" value="1"/>
</dbReference>
<gene>
    <name evidence="13" type="ORF">FJ693_01705</name>
</gene>
<keyword evidence="14" id="KW-1185">Reference proteome</keyword>
<dbReference type="PANTHER" id="PTHR10192">
    <property type="entry name" value="MOLYBDOPTERIN BIOSYNTHESIS PROTEIN"/>
    <property type="match status" value="1"/>
</dbReference>
<evidence type="ECO:0000256" key="6">
    <source>
        <dbReference type="ARBA" id="ARBA00022679"/>
    </source>
</evidence>
<accession>A0A552WWN9</accession>
<keyword evidence="9 11" id="KW-0501">Molybdenum cofactor biosynthesis</keyword>
<organism evidence="13 14">
    <name type="scientific">Georgenia yuyongxinii</name>
    <dbReference type="NCBI Taxonomy" id="2589797"/>
    <lineage>
        <taxon>Bacteria</taxon>
        <taxon>Bacillati</taxon>
        <taxon>Actinomycetota</taxon>
        <taxon>Actinomycetes</taxon>
        <taxon>Micrococcales</taxon>
        <taxon>Bogoriellaceae</taxon>
        <taxon>Georgenia</taxon>
    </lineage>
</organism>
<dbReference type="RefSeq" id="WP_143416815.1">
    <property type="nucleotide sequence ID" value="NZ_VJXR01000003.1"/>
</dbReference>
<dbReference type="Gene3D" id="3.90.105.10">
    <property type="entry name" value="Molybdopterin biosynthesis moea protein, domain 2"/>
    <property type="match status" value="1"/>
</dbReference>
<comment type="similarity">
    <text evidence="4 11">Belongs to the MoeA family.</text>
</comment>
<dbReference type="InterPro" id="IPR036135">
    <property type="entry name" value="MoeA_linker/N_sf"/>
</dbReference>
<keyword evidence="7 11" id="KW-0479">Metal-binding</keyword>
<dbReference type="GO" id="GO:0005829">
    <property type="term" value="C:cytosol"/>
    <property type="evidence" value="ECO:0007669"/>
    <property type="project" value="TreeGrafter"/>
</dbReference>
<dbReference type="Pfam" id="PF03454">
    <property type="entry name" value="MoeA_C"/>
    <property type="match status" value="1"/>
</dbReference>
<comment type="cofactor">
    <cofactor evidence="1 11">
        <name>Mg(2+)</name>
        <dbReference type="ChEBI" id="CHEBI:18420"/>
    </cofactor>
</comment>
<dbReference type="Gene3D" id="2.40.340.10">
    <property type="entry name" value="MoeA, C-terminal, domain IV"/>
    <property type="match status" value="1"/>
</dbReference>
<evidence type="ECO:0000256" key="8">
    <source>
        <dbReference type="ARBA" id="ARBA00022842"/>
    </source>
</evidence>
<evidence type="ECO:0000259" key="12">
    <source>
        <dbReference type="SMART" id="SM00852"/>
    </source>
</evidence>
<evidence type="ECO:0000256" key="4">
    <source>
        <dbReference type="ARBA" id="ARBA00010763"/>
    </source>
</evidence>
<reference evidence="13 14" key="1">
    <citation type="submission" date="2019-07" db="EMBL/GenBank/DDBJ databases">
        <title>Georgenia wutianyii sp. nov. and Georgenia *** sp. nov. isolated from plateau pika (Ochotona curzoniae) in the Qinghai-Tibet plateau of China.</title>
        <authorList>
            <person name="Tian Z."/>
        </authorList>
    </citation>
    <scope>NUCLEOTIDE SEQUENCE [LARGE SCALE GENOMIC DNA]</scope>
    <source>
        <strain evidence="13 14">Z446</strain>
    </source>
</reference>
<dbReference type="SUPFAM" id="SSF63867">
    <property type="entry name" value="MoeA C-terminal domain-like"/>
    <property type="match status" value="1"/>
</dbReference>
<dbReference type="InterPro" id="IPR038987">
    <property type="entry name" value="MoeA-like"/>
</dbReference>
<evidence type="ECO:0000256" key="2">
    <source>
        <dbReference type="ARBA" id="ARBA00002901"/>
    </source>
</evidence>
<dbReference type="CDD" id="cd00887">
    <property type="entry name" value="MoeA"/>
    <property type="match status" value="1"/>
</dbReference>
<dbReference type="SUPFAM" id="SSF63882">
    <property type="entry name" value="MoeA N-terminal region -like"/>
    <property type="match status" value="1"/>
</dbReference>
<name>A0A552WWN9_9MICO</name>
<evidence type="ECO:0000256" key="5">
    <source>
        <dbReference type="ARBA" id="ARBA00022505"/>
    </source>
</evidence>
<evidence type="ECO:0000256" key="11">
    <source>
        <dbReference type="RuleBase" id="RU365090"/>
    </source>
</evidence>
<protein>
    <recommendedName>
        <fullName evidence="11">Molybdopterin molybdenumtransferase</fullName>
        <ecNumber evidence="11">2.10.1.1</ecNumber>
    </recommendedName>
</protein>
<comment type="function">
    <text evidence="2 11">Catalyzes the insertion of molybdate into adenylated molybdopterin with the concomitant release of AMP.</text>
</comment>
<evidence type="ECO:0000256" key="7">
    <source>
        <dbReference type="ARBA" id="ARBA00022723"/>
    </source>
</evidence>
<evidence type="ECO:0000256" key="10">
    <source>
        <dbReference type="ARBA" id="ARBA00047317"/>
    </source>
</evidence>
<comment type="catalytic activity">
    <reaction evidence="10">
        <text>adenylyl-molybdopterin + molybdate = Mo-molybdopterin + AMP + H(+)</text>
        <dbReference type="Rhea" id="RHEA:35047"/>
        <dbReference type="ChEBI" id="CHEBI:15378"/>
        <dbReference type="ChEBI" id="CHEBI:36264"/>
        <dbReference type="ChEBI" id="CHEBI:62727"/>
        <dbReference type="ChEBI" id="CHEBI:71302"/>
        <dbReference type="ChEBI" id="CHEBI:456215"/>
        <dbReference type="EC" id="2.10.1.1"/>
    </reaction>
</comment>
<dbReference type="FunFam" id="2.170.190.11:FF:000001">
    <property type="entry name" value="Molybdopterin molybdenumtransferase"/>
    <property type="match status" value="1"/>
</dbReference>
<dbReference type="AlphaFoldDB" id="A0A552WWN9"/>
<dbReference type="Gene3D" id="3.40.980.10">
    <property type="entry name" value="MoaB/Mog-like domain"/>
    <property type="match status" value="1"/>
</dbReference>
<dbReference type="InterPro" id="IPR005110">
    <property type="entry name" value="MoeA_linker/N"/>
</dbReference>
<evidence type="ECO:0000313" key="13">
    <source>
        <dbReference type="EMBL" id="TRW47241.1"/>
    </source>
</evidence>
<evidence type="ECO:0000256" key="3">
    <source>
        <dbReference type="ARBA" id="ARBA00005046"/>
    </source>
</evidence>
<dbReference type="PANTHER" id="PTHR10192:SF5">
    <property type="entry name" value="GEPHYRIN"/>
    <property type="match status" value="1"/>
</dbReference>
<dbReference type="Gene3D" id="2.170.190.11">
    <property type="entry name" value="Molybdopterin biosynthesis moea protein, domain 3"/>
    <property type="match status" value="1"/>
</dbReference>
<evidence type="ECO:0000313" key="14">
    <source>
        <dbReference type="Proteomes" id="UP000318693"/>
    </source>
</evidence>
<dbReference type="Pfam" id="PF00994">
    <property type="entry name" value="MoCF_biosynth"/>
    <property type="match status" value="1"/>
</dbReference>
<dbReference type="SMART" id="SM00852">
    <property type="entry name" value="MoCF_biosynth"/>
    <property type="match status" value="1"/>
</dbReference>
<dbReference type="SUPFAM" id="SSF53218">
    <property type="entry name" value="Molybdenum cofactor biosynthesis proteins"/>
    <property type="match status" value="1"/>
</dbReference>
<keyword evidence="8 11" id="KW-0460">Magnesium</keyword>
<evidence type="ECO:0000256" key="9">
    <source>
        <dbReference type="ARBA" id="ARBA00023150"/>
    </source>
</evidence>
<dbReference type="UniPathway" id="UPA00344"/>
<dbReference type="GO" id="GO:0046872">
    <property type="term" value="F:metal ion binding"/>
    <property type="evidence" value="ECO:0007669"/>
    <property type="project" value="UniProtKB-UniRule"/>
</dbReference>
<keyword evidence="6 11" id="KW-0808">Transferase</keyword>
<dbReference type="InterPro" id="IPR036425">
    <property type="entry name" value="MoaB/Mog-like_dom_sf"/>
</dbReference>
<dbReference type="InterPro" id="IPR036688">
    <property type="entry name" value="MoeA_C_domain_IV_sf"/>
</dbReference>
<dbReference type="EC" id="2.10.1.1" evidence="11"/>
<feature type="domain" description="MoaB/Mog" evidence="12">
    <location>
        <begin position="188"/>
        <end position="331"/>
    </location>
</feature>
<comment type="caution">
    <text evidence="13">The sequence shown here is derived from an EMBL/GenBank/DDBJ whole genome shotgun (WGS) entry which is preliminary data.</text>
</comment>
<dbReference type="GO" id="GO:0006777">
    <property type="term" value="P:Mo-molybdopterin cofactor biosynthetic process"/>
    <property type="evidence" value="ECO:0007669"/>
    <property type="project" value="UniProtKB-UniRule"/>
</dbReference>
<dbReference type="Pfam" id="PF03453">
    <property type="entry name" value="MoeA_N"/>
    <property type="match status" value="1"/>
</dbReference>
<dbReference type="InterPro" id="IPR005111">
    <property type="entry name" value="MoeA_C_domain_IV"/>
</dbReference>
<evidence type="ECO:0000256" key="1">
    <source>
        <dbReference type="ARBA" id="ARBA00001946"/>
    </source>
</evidence>
<dbReference type="FunFam" id="3.40.980.10:FF:000004">
    <property type="entry name" value="Molybdopterin molybdenumtransferase"/>
    <property type="match status" value="1"/>
</dbReference>
<dbReference type="NCBIfam" id="TIGR00177">
    <property type="entry name" value="molyb_syn"/>
    <property type="match status" value="1"/>
</dbReference>
<dbReference type="Proteomes" id="UP000318693">
    <property type="component" value="Unassembled WGS sequence"/>
</dbReference>